<proteinExistence type="predicted"/>
<dbReference type="Gene3D" id="3.30.160.20">
    <property type="match status" value="1"/>
</dbReference>
<feature type="domain" description="RNase III" evidence="3">
    <location>
        <begin position="258"/>
        <end position="382"/>
    </location>
</feature>
<gene>
    <name evidence="4" type="ORF">I316_01968</name>
</gene>
<reference evidence="5" key="2">
    <citation type="submission" date="2013-12" db="EMBL/GenBank/DDBJ databases">
        <title>Evolution of pathogenesis and genome organization in the Tremellales.</title>
        <authorList>
            <person name="Cuomo C."/>
            <person name="Litvintseva A."/>
            <person name="Heitman J."/>
            <person name="Chen Y."/>
            <person name="Sun S."/>
            <person name="Springer D."/>
            <person name="Dromer F."/>
            <person name="Young S."/>
            <person name="Zeng Q."/>
            <person name="Chapman S."/>
            <person name="Gujja S."/>
            <person name="Saif S."/>
            <person name="Birren B."/>
        </authorList>
    </citation>
    <scope>NUCLEOTIDE SEQUENCE [LARGE SCALE GENOMIC DNA]</scope>
    <source>
        <strain evidence="5">BCC8398</strain>
    </source>
</reference>
<dbReference type="OrthoDB" id="2563603at2759"/>
<accession>A0A1B9GYK3</accession>
<keyword evidence="1" id="KW-0378">Hydrolase</keyword>
<dbReference type="PANTHER" id="PTHR14950:SF37">
    <property type="entry name" value="ENDORIBONUCLEASE DICER"/>
    <property type="match status" value="1"/>
</dbReference>
<evidence type="ECO:0000256" key="2">
    <source>
        <dbReference type="SAM" id="MobiDB-lite"/>
    </source>
</evidence>
<dbReference type="SMART" id="SM00535">
    <property type="entry name" value="RIBOc"/>
    <property type="match status" value="1"/>
</dbReference>
<feature type="compositionally biased region" description="Basic and acidic residues" evidence="2">
    <location>
        <begin position="193"/>
        <end position="206"/>
    </location>
</feature>
<evidence type="ECO:0000313" key="4">
    <source>
        <dbReference type="EMBL" id="OCF36096.1"/>
    </source>
</evidence>
<feature type="region of interest" description="Disordered" evidence="2">
    <location>
        <begin position="160"/>
        <end position="181"/>
    </location>
</feature>
<organism evidence="4 5">
    <name type="scientific">Kwoniella heveanensis BCC8398</name>
    <dbReference type="NCBI Taxonomy" id="1296120"/>
    <lineage>
        <taxon>Eukaryota</taxon>
        <taxon>Fungi</taxon>
        <taxon>Dikarya</taxon>
        <taxon>Basidiomycota</taxon>
        <taxon>Agaricomycotina</taxon>
        <taxon>Tremellomycetes</taxon>
        <taxon>Tremellales</taxon>
        <taxon>Cryptococcaceae</taxon>
        <taxon>Kwoniella</taxon>
    </lineage>
</organism>
<dbReference type="Gene3D" id="1.10.1520.10">
    <property type="entry name" value="Ribonuclease III domain"/>
    <property type="match status" value="1"/>
</dbReference>
<dbReference type="PANTHER" id="PTHR14950">
    <property type="entry name" value="DICER-RELATED"/>
    <property type="match status" value="1"/>
</dbReference>
<name>A0A1B9GYK3_9TREE</name>
<evidence type="ECO:0000256" key="1">
    <source>
        <dbReference type="ARBA" id="ARBA00022801"/>
    </source>
</evidence>
<dbReference type="GO" id="GO:0006396">
    <property type="term" value="P:RNA processing"/>
    <property type="evidence" value="ECO:0007669"/>
    <property type="project" value="InterPro"/>
</dbReference>
<feature type="region of interest" description="Disordered" evidence="2">
    <location>
        <begin position="193"/>
        <end position="214"/>
    </location>
</feature>
<keyword evidence="5" id="KW-1185">Reference proteome</keyword>
<dbReference type="AlphaFoldDB" id="A0A1B9GYK3"/>
<dbReference type="SUPFAM" id="SSF69065">
    <property type="entry name" value="RNase III domain-like"/>
    <property type="match status" value="1"/>
</dbReference>
<evidence type="ECO:0000313" key="5">
    <source>
        <dbReference type="Proteomes" id="UP000092666"/>
    </source>
</evidence>
<dbReference type="SUPFAM" id="SSF54768">
    <property type="entry name" value="dsRNA-binding domain-like"/>
    <property type="match status" value="1"/>
</dbReference>
<protein>
    <recommendedName>
        <fullName evidence="3">RNase III domain-containing protein</fullName>
    </recommendedName>
</protein>
<dbReference type="PROSITE" id="PS50142">
    <property type="entry name" value="RNASE_3_2"/>
    <property type="match status" value="1"/>
</dbReference>
<dbReference type="Pfam" id="PF00636">
    <property type="entry name" value="Ribonuclease_3"/>
    <property type="match status" value="1"/>
</dbReference>
<reference evidence="4 5" key="1">
    <citation type="submission" date="2013-07" db="EMBL/GenBank/DDBJ databases">
        <title>The Genome Sequence of Cryptococcus heveanensis BCC8398.</title>
        <authorList>
            <consortium name="The Broad Institute Genome Sequencing Platform"/>
            <person name="Cuomo C."/>
            <person name="Litvintseva A."/>
            <person name="Chen Y."/>
            <person name="Heitman J."/>
            <person name="Sun S."/>
            <person name="Springer D."/>
            <person name="Dromer F."/>
            <person name="Young S.K."/>
            <person name="Zeng Q."/>
            <person name="Gargeya S."/>
            <person name="Fitzgerald M."/>
            <person name="Abouelleil A."/>
            <person name="Alvarado L."/>
            <person name="Berlin A.M."/>
            <person name="Chapman S.B."/>
            <person name="Dewar J."/>
            <person name="Goldberg J."/>
            <person name="Griggs A."/>
            <person name="Gujja S."/>
            <person name="Hansen M."/>
            <person name="Howarth C."/>
            <person name="Imamovic A."/>
            <person name="Larimer J."/>
            <person name="McCowan C."/>
            <person name="Murphy C."/>
            <person name="Pearson M."/>
            <person name="Priest M."/>
            <person name="Roberts A."/>
            <person name="Saif S."/>
            <person name="Shea T."/>
            <person name="Sykes S."/>
            <person name="Wortman J."/>
            <person name="Nusbaum C."/>
            <person name="Birren B."/>
        </authorList>
    </citation>
    <scope>NUCLEOTIDE SEQUENCE [LARGE SCALE GENOMIC DNA]</scope>
    <source>
        <strain evidence="4 5">BCC8398</strain>
    </source>
</reference>
<dbReference type="CDD" id="cd00593">
    <property type="entry name" value="RIBOc"/>
    <property type="match status" value="1"/>
</dbReference>
<dbReference type="EMBL" id="KI669496">
    <property type="protein sequence ID" value="OCF36096.1"/>
    <property type="molecule type" value="Genomic_DNA"/>
</dbReference>
<evidence type="ECO:0000259" key="3">
    <source>
        <dbReference type="PROSITE" id="PS50142"/>
    </source>
</evidence>
<dbReference type="InterPro" id="IPR000999">
    <property type="entry name" value="RNase_III_dom"/>
</dbReference>
<dbReference type="STRING" id="1296120.A0A1B9GYK3"/>
<dbReference type="Proteomes" id="UP000092666">
    <property type="component" value="Unassembled WGS sequence"/>
</dbReference>
<dbReference type="GO" id="GO:0004525">
    <property type="term" value="F:ribonuclease III activity"/>
    <property type="evidence" value="ECO:0007669"/>
    <property type="project" value="InterPro"/>
</dbReference>
<sequence length="519" mass="57684">MTFPPAAGSDFPNTDGESCLLRDPTITSMSTGLKVLSPWEHSSLPISPLRAMSEAPFPTVSPLREVNTPFIRPSSVRPDDSPALPVPAHVGQVVAQTATMFDLAGANHPFLAPHPRHDETHQVKLECLAPSPSPPLEIYQFPPTPQSRVIRRRNFGGARSRLSSVRPSLASLGKRKAEDDHYGNGQAATLIRHDPQAPSRLKEERSGSVNSDLKPSVPIPILPIPLPSKRFKKRPTSKAVLIPVEQLPVFPLPPLPAIEDPDLLKQVFTHQSLFERARGRFEDPIGSPTKHYEKLEHVGDAILGFVVTTWLHENRPRLTIGTATKLKAHLVSNATLSHLSGMYNLPQRLNGDPELLPILRAQTDVRAALLEAYIAALYFSFPLEDRLSSGIRIIDAWLREMYEPLYDFFYNYMKKEYEQHHSTVGATLDGRVELQDEAEIARVDNASQGMAILVQMYCTNQDRELRWEEAKYETNVGSLWKVQCTVDGIELGEGVRPFKKAAKNVAGWQAAKKLGLTVS</sequence>
<dbReference type="InterPro" id="IPR036389">
    <property type="entry name" value="RNase_III_sf"/>
</dbReference>